<sequence length="1182" mass="130033">MAWKTNAGSDKNSSSNKYYIQETTPGWRPCYLRRRVLLVFAIVFCIIIAALETLNQISQAHNGIASSIKSRHYFWTYGPTAILTIVASFWSRVEFQAKQSAPWYSMLHGPEQAEKSVLLDYISEMQLISLWRALKNRHFIVASGVASSILLRLLVIFSTGLFSLQQVQVQRTNVPIQIHSNFNVENSTLYGFGLQAYDILNGVLFDNLPFPEGSTANFAFQEFSASALPSDANITVPIQGLMADLDCEVADMTVKGWPPGKYSSDLLCLVDLTTPSCNISNVRLQMMSDDVPLGAALQEGQCDNTNGPGGTRVVATSQEAKIVQSKAGDDSKKTLRRSVALICKPELMFMGLKAQAKVSELSSNAHFEPLGSQSTTLPGLTAGNLVRPALRGFENTNGFRAIESHRTVVGDFSAQTQVALGMWLTGATPELEPLFEVDVLQNVTVSYYRAMTAQLLHLARSQQEATVYGQAIVHENRVLVSQLPLRLMEALLSLGVLLLGCMIFFVSPETLAQWNPNYISSIVAILANSEDLRQSLRGTGAASMQDIYSRLAGRHYYSQSTPRGTAILGMGENSHELDLNPPSEYVAWKPFPGLASRASGFVIIAMIIAALEIVLHLSQAENGIADISFNEYVHYLWTIIPASIMVMINIFYSSMDFNTRCLAPYAHLKQSTGATLKHSLELSFLDNLGLHNIFLAVDSRHFAVLATTLATGAAFFLTIVTSGLYSATDVPRQFGSNFTQNGSFPSPKAIAPAALNIDEFSEVTGIVTAKYILQDNLTFPSWTWDDLVLPKILPPSLLGLGSLESSYVDIQVSALRAAPSCQLQTSADLNPNITMENNSTDTFRLTVNLPRLSCSDNIPVGNWTQEVFSGKQLQSKHFGYSMHSPCSNPDPMTPGPKLWTNSYIWGQLSNISVKSILALRCMQYAETIDASIRLKLPGLELASDHPPVPDESSAKLVPGVYVPMSEWWVLSDRDSYPLMDAFFHFLIAGKYGIPIEDLGVADQSEKVIEAIKRQIRLITAQQFNYFSRGTSNETASQARLVGNITMPNRLRLVQDATSTRILQGILAVMLVLGILGSVIMNTDHVLPKNPCSIAAVGSLLADSNLIDRHALEMMHPNDKPLQSSFFSQCCAYLGWRDTKYNYESLGVGKTMGSRGKFMIYLDSDDESRGWDISQSETDVRDI</sequence>
<keyword evidence="1" id="KW-0472">Membrane</keyword>
<evidence type="ECO:0000313" key="3">
    <source>
        <dbReference type="Proteomes" id="UP001150879"/>
    </source>
</evidence>
<feature type="transmembrane region" description="Helical" evidence="1">
    <location>
        <begin position="139"/>
        <end position="164"/>
    </location>
</feature>
<evidence type="ECO:0000256" key="1">
    <source>
        <dbReference type="SAM" id="Phobius"/>
    </source>
</evidence>
<gene>
    <name evidence="2" type="ORF">N7472_005255</name>
</gene>
<organism evidence="2 3">
    <name type="scientific">Penicillium cf. griseofulvum</name>
    <dbReference type="NCBI Taxonomy" id="2972120"/>
    <lineage>
        <taxon>Eukaryota</taxon>
        <taxon>Fungi</taxon>
        <taxon>Dikarya</taxon>
        <taxon>Ascomycota</taxon>
        <taxon>Pezizomycotina</taxon>
        <taxon>Eurotiomycetes</taxon>
        <taxon>Eurotiomycetidae</taxon>
        <taxon>Eurotiales</taxon>
        <taxon>Aspergillaceae</taxon>
        <taxon>Penicillium</taxon>
    </lineage>
</organism>
<dbReference type="Proteomes" id="UP001150879">
    <property type="component" value="Unassembled WGS sequence"/>
</dbReference>
<comment type="caution">
    <text evidence="2">The sequence shown here is derived from an EMBL/GenBank/DDBJ whole genome shotgun (WGS) entry which is preliminary data.</text>
</comment>
<dbReference type="EMBL" id="JAPQKP010000003">
    <property type="protein sequence ID" value="KAJ5200051.1"/>
    <property type="molecule type" value="Genomic_DNA"/>
</dbReference>
<feature type="transmembrane region" description="Helical" evidence="1">
    <location>
        <begin position="74"/>
        <end position="93"/>
    </location>
</feature>
<keyword evidence="1" id="KW-0812">Transmembrane</keyword>
<reference evidence="2" key="2">
    <citation type="journal article" date="2023" name="IMA Fungus">
        <title>Comparative genomic study of the Penicillium genus elucidates a diverse pangenome and 15 lateral gene transfer events.</title>
        <authorList>
            <person name="Petersen C."/>
            <person name="Sorensen T."/>
            <person name="Nielsen M.R."/>
            <person name="Sondergaard T.E."/>
            <person name="Sorensen J.L."/>
            <person name="Fitzpatrick D.A."/>
            <person name="Frisvad J.C."/>
            <person name="Nielsen K.L."/>
        </authorList>
    </citation>
    <scope>NUCLEOTIDE SEQUENCE</scope>
    <source>
        <strain evidence="2">IBT 16849</strain>
    </source>
</reference>
<feature type="transmembrane region" description="Helical" evidence="1">
    <location>
        <begin position="487"/>
        <end position="506"/>
    </location>
</feature>
<reference evidence="2" key="1">
    <citation type="submission" date="2022-11" db="EMBL/GenBank/DDBJ databases">
        <authorList>
            <person name="Petersen C."/>
        </authorList>
    </citation>
    <scope>NUCLEOTIDE SEQUENCE</scope>
    <source>
        <strain evidence="2">IBT 16849</strain>
    </source>
</reference>
<feature type="transmembrane region" description="Helical" evidence="1">
    <location>
        <begin position="702"/>
        <end position="725"/>
    </location>
</feature>
<proteinExistence type="predicted"/>
<name>A0A9W9MED5_9EURO</name>
<protein>
    <submittedName>
        <fullName evidence="2">Uncharacterized protein</fullName>
    </submittedName>
</protein>
<evidence type="ECO:0000313" key="2">
    <source>
        <dbReference type="EMBL" id="KAJ5200051.1"/>
    </source>
</evidence>
<feature type="transmembrane region" description="Helical" evidence="1">
    <location>
        <begin position="598"/>
        <end position="620"/>
    </location>
</feature>
<feature type="transmembrane region" description="Helical" evidence="1">
    <location>
        <begin position="632"/>
        <end position="652"/>
    </location>
</feature>
<dbReference type="Pfam" id="PF11915">
    <property type="entry name" value="DUF3433"/>
    <property type="match status" value="2"/>
</dbReference>
<keyword evidence="1" id="KW-1133">Transmembrane helix</keyword>
<dbReference type="OrthoDB" id="5332281at2759"/>
<dbReference type="AlphaFoldDB" id="A0A9W9MED5"/>
<dbReference type="PANTHER" id="PTHR37544">
    <property type="entry name" value="SPRAY-RELATED"/>
    <property type="match status" value="1"/>
</dbReference>
<accession>A0A9W9MED5</accession>
<dbReference type="InterPro" id="IPR021840">
    <property type="entry name" value="DUF3433"/>
</dbReference>
<dbReference type="PANTHER" id="PTHR37544:SF1">
    <property type="entry name" value="PHOSPHORIBOSYLAMINOIMIDAZOLE-SUCCINOCARBOXAMIDE SYNTHASE"/>
    <property type="match status" value="1"/>
</dbReference>
<feature type="transmembrane region" description="Helical" evidence="1">
    <location>
        <begin position="36"/>
        <end position="54"/>
    </location>
</feature>
<keyword evidence="3" id="KW-1185">Reference proteome</keyword>